<feature type="transmembrane region" description="Helical" evidence="1">
    <location>
        <begin position="83"/>
        <end position="102"/>
    </location>
</feature>
<feature type="transmembrane region" description="Helical" evidence="1">
    <location>
        <begin position="53"/>
        <end position="76"/>
    </location>
</feature>
<dbReference type="KEGG" id="pnd:Pla175_47880"/>
<accession>A0A518DIT5</accession>
<keyword evidence="1" id="KW-1133">Transmembrane helix</keyword>
<keyword evidence="1" id="KW-0812">Transmembrane</keyword>
<feature type="transmembrane region" description="Helical" evidence="1">
    <location>
        <begin position="108"/>
        <end position="129"/>
    </location>
</feature>
<evidence type="ECO:0000313" key="2">
    <source>
        <dbReference type="EMBL" id="QDU91366.1"/>
    </source>
</evidence>
<proteinExistence type="predicted"/>
<dbReference type="EMBL" id="CP036291">
    <property type="protein sequence ID" value="QDU91366.1"/>
    <property type="molecule type" value="Genomic_DNA"/>
</dbReference>
<keyword evidence="1" id="KW-0472">Membrane</keyword>
<evidence type="ECO:0000313" key="3">
    <source>
        <dbReference type="Proteomes" id="UP000317429"/>
    </source>
</evidence>
<evidence type="ECO:0000256" key="1">
    <source>
        <dbReference type="SAM" id="Phobius"/>
    </source>
</evidence>
<dbReference type="OrthoDB" id="287528at2"/>
<protein>
    <submittedName>
        <fullName evidence="2">Uncharacterized protein</fullName>
    </submittedName>
</protein>
<sequence>MPAAARLIVAVVAGIVVALALLVAVELWSAVVHPTPADFGGTTDQMCAHVANYPPWVLALVVPMWGFTAWLSAWVARKIGGRSAAWVVSVLMLAAVVLNVAMLPYPAWFTLACPIVVGAGAAFGSQLSVRKKAREQDA</sequence>
<gene>
    <name evidence="2" type="ORF">Pla175_47880</name>
</gene>
<organism evidence="2 3">
    <name type="scientific">Pirellulimonas nuda</name>
    <dbReference type="NCBI Taxonomy" id="2528009"/>
    <lineage>
        <taxon>Bacteria</taxon>
        <taxon>Pseudomonadati</taxon>
        <taxon>Planctomycetota</taxon>
        <taxon>Planctomycetia</taxon>
        <taxon>Pirellulales</taxon>
        <taxon>Lacipirellulaceae</taxon>
        <taxon>Pirellulimonas</taxon>
    </lineage>
</organism>
<dbReference type="AlphaFoldDB" id="A0A518DIT5"/>
<keyword evidence="3" id="KW-1185">Reference proteome</keyword>
<reference evidence="2 3" key="1">
    <citation type="submission" date="2019-02" db="EMBL/GenBank/DDBJ databases">
        <title>Deep-cultivation of Planctomycetes and their phenomic and genomic characterization uncovers novel biology.</title>
        <authorList>
            <person name="Wiegand S."/>
            <person name="Jogler M."/>
            <person name="Boedeker C."/>
            <person name="Pinto D."/>
            <person name="Vollmers J."/>
            <person name="Rivas-Marin E."/>
            <person name="Kohn T."/>
            <person name="Peeters S.H."/>
            <person name="Heuer A."/>
            <person name="Rast P."/>
            <person name="Oberbeckmann S."/>
            <person name="Bunk B."/>
            <person name="Jeske O."/>
            <person name="Meyerdierks A."/>
            <person name="Storesund J.E."/>
            <person name="Kallscheuer N."/>
            <person name="Luecker S."/>
            <person name="Lage O.M."/>
            <person name="Pohl T."/>
            <person name="Merkel B.J."/>
            <person name="Hornburger P."/>
            <person name="Mueller R.-W."/>
            <person name="Bruemmer F."/>
            <person name="Labrenz M."/>
            <person name="Spormann A.M."/>
            <person name="Op den Camp H."/>
            <person name="Overmann J."/>
            <person name="Amann R."/>
            <person name="Jetten M.S.M."/>
            <person name="Mascher T."/>
            <person name="Medema M.H."/>
            <person name="Devos D.P."/>
            <person name="Kaster A.-K."/>
            <person name="Ovreas L."/>
            <person name="Rohde M."/>
            <person name="Galperin M.Y."/>
            <person name="Jogler C."/>
        </authorList>
    </citation>
    <scope>NUCLEOTIDE SEQUENCE [LARGE SCALE GENOMIC DNA]</scope>
    <source>
        <strain evidence="2 3">Pla175</strain>
    </source>
</reference>
<dbReference type="RefSeq" id="WP_145291406.1">
    <property type="nucleotide sequence ID" value="NZ_CP036291.1"/>
</dbReference>
<name>A0A518DIT5_9BACT</name>
<dbReference type="Proteomes" id="UP000317429">
    <property type="component" value="Chromosome"/>
</dbReference>